<proteinExistence type="predicted"/>
<accession>A0ABV1GK81</accession>
<evidence type="ECO:0000313" key="1">
    <source>
        <dbReference type="EMBL" id="MEQ2533887.1"/>
    </source>
</evidence>
<gene>
    <name evidence="1" type="ORF">WMO38_02035</name>
</gene>
<sequence>MAPDGEDQDAYTLGVNEPVDKFTGKIMAIVHRKDDIEEKWVVVPDGMMFSKDEIRQQIYFQEQYFDSEIVM</sequence>
<evidence type="ECO:0000313" key="2">
    <source>
        <dbReference type="Proteomes" id="UP001480973"/>
    </source>
</evidence>
<protein>
    <recommendedName>
        <fullName evidence="3">Inorganic pyrophosphatase</fullName>
    </recommendedName>
</protein>
<dbReference type="EMBL" id="JBBMES010000002">
    <property type="protein sequence ID" value="MEQ2533887.1"/>
    <property type="molecule type" value="Genomic_DNA"/>
</dbReference>
<name>A0ABV1GK81_9FIRM</name>
<organism evidence="1 2">
    <name type="scientific">Lachnospira intestinalis</name>
    <dbReference type="NCBI Taxonomy" id="3133158"/>
    <lineage>
        <taxon>Bacteria</taxon>
        <taxon>Bacillati</taxon>
        <taxon>Bacillota</taxon>
        <taxon>Clostridia</taxon>
        <taxon>Lachnospirales</taxon>
        <taxon>Lachnospiraceae</taxon>
        <taxon>Lachnospira</taxon>
    </lineage>
</organism>
<reference evidence="1 2" key="1">
    <citation type="submission" date="2024-03" db="EMBL/GenBank/DDBJ databases">
        <title>Human intestinal bacterial collection.</title>
        <authorList>
            <person name="Pauvert C."/>
            <person name="Hitch T.C.A."/>
            <person name="Clavel T."/>
        </authorList>
    </citation>
    <scope>NUCLEOTIDE SEQUENCE [LARGE SCALE GENOMIC DNA]</scope>
    <source>
        <strain evidence="1 2">CLA-JM-H10</strain>
    </source>
</reference>
<keyword evidence="2" id="KW-1185">Reference proteome</keyword>
<comment type="caution">
    <text evidence="1">The sequence shown here is derived from an EMBL/GenBank/DDBJ whole genome shotgun (WGS) entry which is preliminary data.</text>
</comment>
<evidence type="ECO:0008006" key="3">
    <source>
        <dbReference type="Google" id="ProtNLM"/>
    </source>
</evidence>
<dbReference type="Proteomes" id="UP001480973">
    <property type="component" value="Unassembled WGS sequence"/>
</dbReference>